<protein>
    <submittedName>
        <fullName evidence="2">OLC1v1037122C1</fullName>
    </submittedName>
</protein>
<feature type="compositionally biased region" description="Polar residues" evidence="1">
    <location>
        <begin position="147"/>
        <end position="162"/>
    </location>
</feature>
<keyword evidence="3" id="KW-1185">Reference proteome</keyword>
<feature type="region of interest" description="Disordered" evidence="1">
    <location>
        <begin position="147"/>
        <end position="167"/>
    </location>
</feature>
<evidence type="ECO:0000313" key="3">
    <source>
        <dbReference type="Proteomes" id="UP001161247"/>
    </source>
</evidence>
<evidence type="ECO:0000256" key="1">
    <source>
        <dbReference type="SAM" id="MobiDB-lite"/>
    </source>
</evidence>
<dbReference type="EMBL" id="OX459120">
    <property type="protein sequence ID" value="CAI9100181.1"/>
    <property type="molecule type" value="Genomic_DNA"/>
</dbReference>
<name>A0AAV1CWV6_OLDCO</name>
<dbReference type="AlphaFoldDB" id="A0AAV1CWV6"/>
<sequence>MTNGVSTIIITLKLAASQHMATPQPGWHKRNNRRKKRCTSTPLFNNYVPSPREQMNWRKVSTPSQVEVPANAVDGDNFSEMVSTVARTKVFVDQTKTTEGPMAKTGGDEPHGNFMEIESQVAPPSSSTSSIGLKGKPKKLWRHFSCKQRSSNSGTYKSSASTGGKKRDLTLSEVATSFRKRGMIIKENNSQLTLQVMNSVSNLNECSNDFVIKSVQTIDTMAVNEHIYDPRKIGTTPEMLKRFAMVEPNQPPLLI</sequence>
<gene>
    <name evidence="2" type="ORF">OLC1_LOCUS10079</name>
</gene>
<dbReference type="Proteomes" id="UP001161247">
    <property type="component" value="Chromosome 3"/>
</dbReference>
<reference evidence="2" key="1">
    <citation type="submission" date="2023-03" db="EMBL/GenBank/DDBJ databases">
        <authorList>
            <person name="Julca I."/>
        </authorList>
    </citation>
    <scope>NUCLEOTIDE SEQUENCE</scope>
</reference>
<evidence type="ECO:0000313" key="2">
    <source>
        <dbReference type="EMBL" id="CAI9100181.1"/>
    </source>
</evidence>
<organism evidence="2 3">
    <name type="scientific">Oldenlandia corymbosa var. corymbosa</name>
    <dbReference type="NCBI Taxonomy" id="529605"/>
    <lineage>
        <taxon>Eukaryota</taxon>
        <taxon>Viridiplantae</taxon>
        <taxon>Streptophyta</taxon>
        <taxon>Embryophyta</taxon>
        <taxon>Tracheophyta</taxon>
        <taxon>Spermatophyta</taxon>
        <taxon>Magnoliopsida</taxon>
        <taxon>eudicotyledons</taxon>
        <taxon>Gunneridae</taxon>
        <taxon>Pentapetalae</taxon>
        <taxon>asterids</taxon>
        <taxon>lamiids</taxon>
        <taxon>Gentianales</taxon>
        <taxon>Rubiaceae</taxon>
        <taxon>Rubioideae</taxon>
        <taxon>Spermacoceae</taxon>
        <taxon>Hedyotis-Oldenlandia complex</taxon>
        <taxon>Oldenlandia</taxon>
    </lineage>
</organism>
<proteinExistence type="predicted"/>
<accession>A0AAV1CWV6</accession>